<evidence type="ECO:0000313" key="1">
    <source>
        <dbReference type="EMBL" id="KDQ14820.1"/>
    </source>
</evidence>
<dbReference type="Proteomes" id="UP000027195">
    <property type="component" value="Unassembled WGS sequence"/>
</dbReference>
<dbReference type="InterPro" id="IPR032675">
    <property type="entry name" value="LRR_dom_sf"/>
</dbReference>
<dbReference type="Gene3D" id="3.80.10.10">
    <property type="entry name" value="Ribonuclease Inhibitor"/>
    <property type="match status" value="1"/>
</dbReference>
<gene>
    <name evidence="1" type="ORF">BOTBODRAFT_330229</name>
</gene>
<accession>A0A067MJF3</accession>
<protein>
    <recommendedName>
        <fullName evidence="3">F-box domain-containing protein</fullName>
    </recommendedName>
</protein>
<name>A0A067MJF3_BOTB1</name>
<keyword evidence="2" id="KW-1185">Reference proteome</keyword>
<dbReference type="SUPFAM" id="SSF52047">
    <property type="entry name" value="RNI-like"/>
    <property type="match status" value="1"/>
</dbReference>
<evidence type="ECO:0008006" key="3">
    <source>
        <dbReference type="Google" id="ProtNLM"/>
    </source>
</evidence>
<sequence>MSTAAATKGLTSTAPARSAIQRFPTELLCEILLYAYAAQDDEPCAHPPLLVALHSFRGWRLAAMTMRHLFVRIRTASAELAELYIRCSDGLSFTLELLPRHANSSAVLDPRDIMRHSDTTVILKHLWDGRDLGRLTSLAIHDVQPVDLYTLAADNPMVAPASLTHLTLALSRFYEDACTPLHLETFLMRLPFVRSLQLERFSVPWRCNLYTRLTKLALHNVAFPSNDFIHLLDVLSQCPALEYLSLRTIAFEVVLEEPLEIFVRLEYLEELNIVGLSSETVLVLTHVIKAPFVCFTGMHSLMPDETLSSVFPTWDEARSRFRSLGQAWALYLYADQLPAKMGFRAARGGEADQDVVDMTFEAWSPTDLYLAPRLLKRLWRTIRFPALRYLSLFGVANTSLFSTRVLLAFLQHHPDLTALQLTQCCSDIVNLLLIPSFCPALEILTLEGCELDGDTLLKLARSRQKAGRRLSLLNVTPLQPEDEWCLQHVRECVKRLDVWGIDEDEDTEQDDEDA</sequence>
<reference evidence="2" key="1">
    <citation type="journal article" date="2014" name="Proc. Natl. Acad. Sci. U.S.A.">
        <title>Extensive sampling of basidiomycete genomes demonstrates inadequacy of the white-rot/brown-rot paradigm for wood decay fungi.</title>
        <authorList>
            <person name="Riley R."/>
            <person name="Salamov A.A."/>
            <person name="Brown D.W."/>
            <person name="Nagy L.G."/>
            <person name="Floudas D."/>
            <person name="Held B.W."/>
            <person name="Levasseur A."/>
            <person name="Lombard V."/>
            <person name="Morin E."/>
            <person name="Otillar R."/>
            <person name="Lindquist E.A."/>
            <person name="Sun H."/>
            <person name="LaButti K.M."/>
            <person name="Schmutz J."/>
            <person name="Jabbour D."/>
            <person name="Luo H."/>
            <person name="Baker S.E."/>
            <person name="Pisabarro A.G."/>
            <person name="Walton J.D."/>
            <person name="Blanchette R.A."/>
            <person name="Henrissat B."/>
            <person name="Martin F."/>
            <person name="Cullen D."/>
            <person name="Hibbett D.S."/>
            <person name="Grigoriev I.V."/>
        </authorList>
    </citation>
    <scope>NUCLEOTIDE SEQUENCE [LARGE SCALE GENOMIC DNA]</scope>
    <source>
        <strain evidence="2">FD-172 SS1</strain>
    </source>
</reference>
<dbReference type="AlphaFoldDB" id="A0A067MJF3"/>
<organism evidence="1 2">
    <name type="scientific">Botryobasidium botryosum (strain FD-172 SS1)</name>
    <dbReference type="NCBI Taxonomy" id="930990"/>
    <lineage>
        <taxon>Eukaryota</taxon>
        <taxon>Fungi</taxon>
        <taxon>Dikarya</taxon>
        <taxon>Basidiomycota</taxon>
        <taxon>Agaricomycotina</taxon>
        <taxon>Agaricomycetes</taxon>
        <taxon>Cantharellales</taxon>
        <taxon>Botryobasidiaceae</taxon>
        <taxon>Botryobasidium</taxon>
    </lineage>
</organism>
<evidence type="ECO:0000313" key="2">
    <source>
        <dbReference type="Proteomes" id="UP000027195"/>
    </source>
</evidence>
<dbReference type="EMBL" id="KL198035">
    <property type="protein sequence ID" value="KDQ14820.1"/>
    <property type="molecule type" value="Genomic_DNA"/>
</dbReference>
<dbReference type="InParanoid" id="A0A067MJF3"/>
<dbReference type="HOGENOM" id="CLU_529944_0_0_1"/>
<proteinExistence type="predicted"/>